<dbReference type="AlphaFoldDB" id="A0A811SPJ5"/>
<dbReference type="InterPro" id="IPR044953">
    <property type="entry name" value="At1g04390-like"/>
</dbReference>
<dbReference type="Proteomes" id="UP000604825">
    <property type="component" value="Unassembled WGS sequence"/>
</dbReference>
<dbReference type="PANTHER" id="PTHR35918:SF1">
    <property type="entry name" value="BTB DOMAIN-CONTAINING PROTEIN"/>
    <property type="match status" value="1"/>
</dbReference>
<evidence type="ECO:0000313" key="2">
    <source>
        <dbReference type="Proteomes" id="UP000604825"/>
    </source>
</evidence>
<sequence length="265" mass="30093">MGPRKRPQHPSDDAARAWTHKPIGVRDTCVNIGKRMLVSNFTAILVKMSDPLAAVLAAEIHTSTYCCRTNIDEKSVDLQKQEIHSFAKMFAALQALLLFMWYFHGRTLDVIAMSCDKDTTRGFGPLVPGHLKVDFQAINGLKKPLKLETNHFLAIMVISIAMDLTLKNSPMKLFKEEQELALRSVLMMLLSPSQFIFSEASSKFLEAVLPLVNEYDAIVKPVKTLVKYCHLRSLHMMLQKEQPRWYSCPIYDLTTALEPVRHSFT</sequence>
<gene>
    <name evidence="1" type="ORF">NCGR_LOCUS67263</name>
</gene>
<comment type="caution">
    <text evidence="1">The sequence shown here is derived from an EMBL/GenBank/DDBJ whole genome shotgun (WGS) entry which is preliminary data.</text>
</comment>
<protein>
    <submittedName>
        <fullName evidence="1">Uncharacterized protein</fullName>
    </submittedName>
</protein>
<dbReference type="Gene3D" id="3.40.640.10">
    <property type="entry name" value="Type I PLP-dependent aspartate aminotransferase-like (Major domain)"/>
    <property type="match status" value="1"/>
</dbReference>
<organism evidence="1 2">
    <name type="scientific">Miscanthus lutarioriparius</name>
    <dbReference type="NCBI Taxonomy" id="422564"/>
    <lineage>
        <taxon>Eukaryota</taxon>
        <taxon>Viridiplantae</taxon>
        <taxon>Streptophyta</taxon>
        <taxon>Embryophyta</taxon>
        <taxon>Tracheophyta</taxon>
        <taxon>Spermatophyta</taxon>
        <taxon>Magnoliopsida</taxon>
        <taxon>Liliopsida</taxon>
        <taxon>Poales</taxon>
        <taxon>Poaceae</taxon>
        <taxon>PACMAD clade</taxon>
        <taxon>Panicoideae</taxon>
        <taxon>Andropogonodae</taxon>
        <taxon>Andropogoneae</taxon>
        <taxon>Saccharinae</taxon>
        <taxon>Miscanthus</taxon>
    </lineage>
</organism>
<proteinExistence type="predicted"/>
<evidence type="ECO:0000313" key="1">
    <source>
        <dbReference type="EMBL" id="CAD6343165.1"/>
    </source>
</evidence>
<dbReference type="EMBL" id="CAJGYO010000696">
    <property type="protein sequence ID" value="CAD6343165.1"/>
    <property type="molecule type" value="Genomic_DNA"/>
</dbReference>
<reference evidence="1" key="1">
    <citation type="submission" date="2020-10" db="EMBL/GenBank/DDBJ databases">
        <authorList>
            <person name="Han B."/>
            <person name="Lu T."/>
            <person name="Zhao Q."/>
            <person name="Huang X."/>
            <person name="Zhao Y."/>
        </authorList>
    </citation>
    <scope>NUCLEOTIDE SEQUENCE</scope>
</reference>
<dbReference type="PANTHER" id="PTHR35918">
    <property type="entry name" value="OS06G0674800 PROTEIN"/>
    <property type="match status" value="1"/>
</dbReference>
<name>A0A811SPJ5_9POAL</name>
<dbReference type="InterPro" id="IPR015421">
    <property type="entry name" value="PyrdxlP-dep_Trfase_major"/>
</dbReference>
<accession>A0A811SPJ5</accession>
<keyword evidence="2" id="KW-1185">Reference proteome</keyword>